<accession>A0ABW7PHL3</accession>
<dbReference type="RefSeq" id="WP_395511229.1">
    <property type="nucleotide sequence ID" value="NZ_JBBDHD010000054.1"/>
</dbReference>
<dbReference type="EMBL" id="JBBDHD010000054">
    <property type="protein sequence ID" value="MFH7597485.1"/>
    <property type="molecule type" value="Genomic_DNA"/>
</dbReference>
<dbReference type="GO" id="GO:0004497">
    <property type="term" value="F:monooxygenase activity"/>
    <property type="evidence" value="ECO:0007669"/>
    <property type="project" value="UniProtKB-KW"/>
</dbReference>
<dbReference type="Proteomes" id="UP001610631">
    <property type="component" value="Unassembled WGS sequence"/>
</dbReference>
<dbReference type="Pfam" id="PF21274">
    <property type="entry name" value="Rng_hyd_C"/>
    <property type="match status" value="1"/>
</dbReference>
<dbReference type="Pfam" id="PF01494">
    <property type="entry name" value="FAD_binding_3"/>
    <property type="match status" value="1"/>
</dbReference>
<keyword evidence="2" id="KW-0285">Flavoprotein</keyword>
<proteinExistence type="predicted"/>
<evidence type="ECO:0000313" key="5">
    <source>
        <dbReference type="EMBL" id="MFH7597485.1"/>
    </source>
</evidence>
<evidence type="ECO:0000256" key="1">
    <source>
        <dbReference type="ARBA" id="ARBA00001974"/>
    </source>
</evidence>
<organism evidence="5 6">
    <name type="scientific">Streptomyces racemochromogenes</name>
    <dbReference type="NCBI Taxonomy" id="67353"/>
    <lineage>
        <taxon>Bacteria</taxon>
        <taxon>Bacillati</taxon>
        <taxon>Actinomycetota</taxon>
        <taxon>Actinomycetes</taxon>
        <taxon>Kitasatosporales</taxon>
        <taxon>Streptomycetaceae</taxon>
        <taxon>Streptomyces</taxon>
    </lineage>
</organism>
<dbReference type="PANTHER" id="PTHR43004">
    <property type="entry name" value="TRK SYSTEM POTASSIUM UPTAKE PROTEIN"/>
    <property type="match status" value="1"/>
</dbReference>
<dbReference type="PRINTS" id="PR00420">
    <property type="entry name" value="RNGMNOXGNASE"/>
</dbReference>
<evidence type="ECO:0000313" key="6">
    <source>
        <dbReference type="Proteomes" id="UP001610631"/>
    </source>
</evidence>
<keyword evidence="5" id="KW-0560">Oxidoreductase</keyword>
<dbReference type="Gene3D" id="3.50.50.60">
    <property type="entry name" value="FAD/NAD(P)-binding domain"/>
    <property type="match status" value="1"/>
</dbReference>
<comment type="cofactor">
    <cofactor evidence="1">
        <name>FAD</name>
        <dbReference type="ChEBI" id="CHEBI:57692"/>
    </cofactor>
</comment>
<sequence>MDAPVIVVGAGPAGLMLAGELRLAGVPVVVLERLERRTGESRGLGFTTRTLETFDQRGILARFGDIERSTLGHFGGLPLDFGVLDGACQAAKTVPQSVTETHLEEWATGLGADIRRGHEVFSVHDDGDGVDVEVRGPGGTHTLRTSWLVGCDGGRSTVRKAAGFDFPGTAATMEMFLADIRGIELKPRMIGETLPGGMVMVGPLPGGTTRIVVCERGTPPKRRTGAPSFDEVAAAWQRLTGEDISAAEPVWVSAFGDAARQVTEYRRGRVLLAGDAAHIHLPAGGQGMNTGIQDAFNLGWKLASVVRERAPLALLDTYHTERHAVGRRLLMNTRAQGLLFLSGAEVQPLRDSLRELMVYEDVARHLAAMVTGLEISYEVGRGSHPLLGRRMPHLELTGADGPTSSTALLRPARGVLLDLADNPRLRRRAAAWAERVDTVTARPLGAADDTLHDTTALLIRPDGYVAWAAPGSHHDLPMALERWFGAP</sequence>
<dbReference type="InterPro" id="IPR050641">
    <property type="entry name" value="RIFMO-like"/>
</dbReference>
<dbReference type="Gene3D" id="3.40.30.120">
    <property type="match status" value="1"/>
</dbReference>
<dbReference type="SUPFAM" id="SSF51905">
    <property type="entry name" value="FAD/NAD(P)-binding domain"/>
    <property type="match status" value="1"/>
</dbReference>
<evidence type="ECO:0000256" key="3">
    <source>
        <dbReference type="ARBA" id="ARBA00022827"/>
    </source>
</evidence>
<dbReference type="PANTHER" id="PTHR43004:SF19">
    <property type="entry name" value="BINDING MONOOXYGENASE, PUTATIVE (JCVI)-RELATED"/>
    <property type="match status" value="1"/>
</dbReference>
<keyword evidence="5" id="KW-0503">Monooxygenase</keyword>
<feature type="domain" description="FAD-binding" evidence="4">
    <location>
        <begin position="3"/>
        <end position="332"/>
    </location>
</feature>
<dbReference type="InterPro" id="IPR036188">
    <property type="entry name" value="FAD/NAD-bd_sf"/>
</dbReference>
<comment type="caution">
    <text evidence="5">The sequence shown here is derived from an EMBL/GenBank/DDBJ whole genome shotgun (WGS) entry which is preliminary data.</text>
</comment>
<keyword evidence="6" id="KW-1185">Reference proteome</keyword>
<name>A0ABW7PHL3_9ACTN</name>
<protein>
    <submittedName>
        <fullName evidence="5">FAD-dependent monooxygenase</fullName>
    </submittedName>
</protein>
<dbReference type="Gene3D" id="3.30.70.2450">
    <property type="match status" value="1"/>
</dbReference>
<keyword evidence="3" id="KW-0274">FAD</keyword>
<evidence type="ECO:0000259" key="4">
    <source>
        <dbReference type="Pfam" id="PF01494"/>
    </source>
</evidence>
<dbReference type="InterPro" id="IPR002938">
    <property type="entry name" value="FAD-bd"/>
</dbReference>
<gene>
    <name evidence="5" type="ORF">WDV06_20625</name>
</gene>
<evidence type="ECO:0000256" key="2">
    <source>
        <dbReference type="ARBA" id="ARBA00022630"/>
    </source>
</evidence>
<reference evidence="5 6" key="1">
    <citation type="submission" date="2024-03" db="EMBL/GenBank/DDBJ databases">
        <title>Whole genome sequencing of Streptomyces racemochromogenes, to identify antimicrobial biosynthetic gene clusters.</title>
        <authorList>
            <person name="Suryawanshi P."/>
            <person name="Krishnaraj P.U."/>
            <person name="Arun Y.P."/>
            <person name="Suryawanshi M.P."/>
            <person name="Rakshit O."/>
        </authorList>
    </citation>
    <scope>NUCLEOTIDE SEQUENCE [LARGE SCALE GENOMIC DNA]</scope>
    <source>
        <strain evidence="5 6">AUDT626</strain>
    </source>
</reference>